<protein>
    <submittedName>
        <fullName evidence="1">Uncharacterized protein</fullName>
    </submittedName>
</protein>
<accession>A0A0D2BGC5</accession>
<dbReference type="AlphaFoldDB" id="A0A0D2BGC5"/>
<dbReference type="GeneID" id="25331941"/>
<gene>
    <name evidence="1" type="ORF">PV05_10033</name>
</gene>
<dbReference type="OrthoDB" id="648861at2759"/>
<evidence type="ECO:0000313" key="2">
    <source>
        <dbReference type="Proteomes" id="UP000054342"/>
    </source>
</evidence>
<dbReference type="EMBL" id="KN847322">
    <property type="protein sequence ID" value="KIW51296.1"/>
    <property type="molecule type" value="Genomic_DNA"/>
</dbReference>
<evidence type="ECO:0000313" key="1">
    <source>
        <dbReference type="EMBL" id="KIW51296.1"/>
    </source>
</evidence>
<dbReference type="STRING" id="348802.A0A0D2BGC5"/>
<organism evidence="1 2">
    <name type="scientific">Exophiala xenobiotica</name>
    <dbReference type="NCBI Taxonomy" id="348802"/>
    <lineage>
        <taxon>Eukaryota</taxon>
        <taxon>Fungi</taxon>
        <taxon>Dikarya</taxon>
        <taxon>Ascomycota</taxon>
        <taxon>Pezizomycotina</taxon>
        <taxon>Eurotiomycetes</taxon>
        <taxon>Chaetothyriomycetidae</taxon>
        <taxon>Chaetothyriales</taxon>
        <taxon>Herpotrichiellaceae</taxon>
        <taxon>Exophiala</taxon>
    </lineage>
</organism>
<dbReference type="HOGENOM" id="CLU_1447697_0_0_1"/>
<sequence>MSYYNRSRTTAADQEEVVKLMGCLKAELHSLWLTRPAILRCDPDQIRDRFATEIAELLINQAAISTASYHAEHVDIDRSLGDPVSLTPEAEEGLHWMENLVEANRNVREKLSPGLLRPLFMYAIEHEDSANAQWAIDCMREIKAPIARSDFFSSYAQTLVEEQRNKKRRVTTRWFCYERYGVRPPFL</sequence>
<keyword evidence="2" id="KW-1185">Reference proteome</keyword>
<dbReference type="Proteomes" id="UP000054342">
    <property type="component" value="Unassembled WGS sequence"/>
</dbReference>
<name>A0A0D2BGC5_9EURO</name>
<proteinExistence type="predicted"/>
<reference evidence="1 2" key="1">
    <citation type="submission" date="2015-01" db="EMBL/GenBank/DDBJ databases">
        <title>The Genome Sequence of Exophiala xenobiotica CBS118157.</title>
        <authorList>
            <consortium name="The Broad Institute Genomics Platform"/>
            <person name="Cuomo C."/>
            <person name="de Hoog S."/>
            <person name="Gorbushina A."/>
            <person name="Stielow B."/>
            <person name="Teixiera M."/>
            <person name="Abouelleil A."/>
            <person name="Chapman S.B."/>
            <person name="Priest M."/>
            <person name="Young S.K."/>
            <person name="Wortman J."/>
            <person name="Nusbaum C."/>
            <person name="Birren B."/>
        </authorList>
    </citation>
    <scope>NUCLEOTIDE SEQUENCE [LARGE SCALE GENOMIC DNA]</scope>
    <source>
        <strain evidence="1 2">CBS 118157</strain>
    </source>
</reference>
<dbReference type="RefSeq" id="XP_013311880.1">
    <property type="nucleotide sequence ID" value="XM_013456426.1"/>
</dbReference>